<feature type="region of interest" description="Disordered" evidence="3">
    <location>
        <begin position="1"/>
        <end position="23"/>
    </location>
</feature>
<dbReference type="InterPro" id="IPR000375">
    <property type="entry name" value="Dynamin_stalk"/>
</dbReference>
<keyword evidence="2" id="KW-0342">GTP-binding</keyword>
<feature type="domain" description="GED" evidence="4">
    <location>
        <begin position="680"/>
        <end position="777"/>
    </location>
</feature>
<evidence type="ECO:0000256" key="2">
    <source>
        <dbReference type="ARBA" id="ARBA00023134"/>
    </source>
</evidence>
<protein>
    <recommendedName>
        <fullName evidence="8">Dynamin family protein</fullName>
    </recommendedName>
</protein>
<name>A0ABR0KLV4_9EURO</name>
<dbReference type="Gene3D" id="1.20.120.1240">
    <property type="entry name" value="Dynamin, middle domain"/>
    <property type="match status" value="1"/>
</dbReference>
<dbReference type="PROSITE" id="PS51388">
    <property type="entry name" value="GED"/>
    <property type="match status" value="1"/>
</dbReference>
<dbReference type="SUPFAM" id="SSF52540">
    <property type="entry name" value="P-loop containing nucleoside triphosphate hydrolases"/>
    <property type="match status" value="1"/>
</dbReference>
<feature type="compositionally biased region" description="Polar residues" evidence="3">
    <location>
        <begin position="828"/>
        <end position="845"/>
    </location>
</feature>
<dbReference type="InterPro" id="IPR020850">
    <property type="entry name" value="GED_dom"/>
</dbReference>
<dbReference type="Pfam" id="PF00350">
    <property type="entry name" value="Dynamin_N"/>
    <property type="match status" value="1"/>
</dbReference>
<organism evidence="6 7">
    <name type="scientific">Lithohypha guttulata</name>
    <dbReference type="NCBI Taxonomy" id="1690604"/>
    <lineage>
        <taxon>Eukaryota</taxon>
        <taxon>Fungi</taxon>
        <taxon>Dikarya</taxon>
        <taxon>Ascomycota</taxon>
        <taxon>Pezizomycotina</taxon>
        <taxon>Eurotiomycetes</taxon>
        <taxon>Chaetothyriomycetidae</taxon>
        <taxon>Chaetothyriales</taxon>
        <taxon>Trichomeriaceae</taxon>
        <taxon>Lithohypha</taxon>
    </lineage>
</organism>
<evidence type="ECO:0000259" key="5">
    <source>
        <dbReference type="PROSITE" id="PS51718"/>
    </source>
</evidence>
<evidence type="ECO:0008006" key="8">
    <source>
        <dbReference type="Google" id="ProtNLM"/>
    </source>
</evidence>
<dbReference type="InterPro" id="IPR022812">
    <property type="entry name" value="Dynamin"/>
</dbReference>
<evidence type="ECO:0000256" key="1">
    <source>
        <dbReference type="ARBA" id="ARBA00022741"/>
    </source>
</evidence>
<dbReference type="InterPro" id="IPR045063">
    <property type="entry name" value="Dynamin_N"/>
</dbReference>
<comment type="caution">
    <text evidence="6">The sequence shown here is derived from an EMBL/GenBank/DDBJ whole genome shotgun (WGS) entry which is preliminary data.</text>
</comment>
<dbReference type="EMBL" id="JAVRRG010000007">
    <property type="protein sequence ID" value="KAK5100192.1"/>
    <property type="molecule type" value="Genomic_DNA"/>
</dbReference>
<evidence type="ECO:0000313" key="7">
    <source>
        <dbReference type="Proteomes" id="UP001345013"/>
    </source>
</evidence>
<dbReference type="InterPro" id="IPR027417">
    <property type="entry name" value="P-loop_NTPase"/>
</dbReference>
<accession>A0ABR0KLV4</accession>
<keyword evidence="1" id="KW-0547">Nucleotide-binding</keyword>
<dbReference type="PROSITE" id="PS51718">
    <property type="entry name" value="G_DYNAMIN_2"/>
    <property type="match status" value="1"/>
</dbReference>
<feature type="compositionally biased region" description="Polar residues" evidence="3">
    <location>
        <begin position="12"/>
        <end position="22"/>
    </location>
</feature>
<dbReference type="Pfam" id="PF01031">
    <property type="entry name" value="Dynamin_M"/>
    <property type="match status" value="1"/>
</dbReference>
<reference evidence="6 7" key="1">
    <citation type="submission" date="2023-08" db="EMBL/GenBank/DDBJ databases">
        <title>Black Yeasts Isolated from many extreme environments.</title>
        <authorList>
            <person name="Coleine C."/>
            <person name="Stajich J.E."/>
            <person name="Selbmann L."/>
        </authorList>
    </citation>
    <scope>NUCLEOTIDE SEQUENCE [LARGE SCALE GENOMIC DNA]</scope>
    <source>
        <strain evidence="6 7">CCFEE 5885</strain>
    </source>
</reference>
<dbReference type="InterPro" id="IPR001401">
    <property type="entry name" value="Dynamin_GTPase"/>
</dbReference>
<dbReference type="PANTHER" id="PTHR11566:SF131">
    <property type="entry name" value="GTPASE, PUTATIVE (AFU_ORTHOLOGUE AFUA_6G07630)-RELATED"/>
    <property type="match status" value="1"/>
</dbReference>
<sequence length="870" mass="98005">MTQLTEHDQETRSPTMSQSSPPTFGDQCLVPVLGQEAQKLISCNQKLQELGINDTIRLPRIVVSGDQSTGKSSLIEAISTIKVPKSANLCTRCPIAINLTSDPSSSPSWRCTVYIEERYSFNTALRRRKVSKANPLGPWQLHGELKTTTIKTTQNPTELLDLIHVAQRLLLNPTHDRDGASDLDNCDDSETFSPNTIRLDISSGDWPNLSFVDLPGVIQSAGRGQPEYYVGLVESLARVYTRDRNNVIMLTLPINHDVSNSKSYSIIQQEEAQSRTLAVFTKVDLAREEERQDCLDKYFSGEAEEEFEYGHQMVMLASGLQDRTEAEDDFFSQLPWSRLPQTVRQRFGVRNLTTLLRQILFQKTSETLPGNLDKIQDRLAQVKDSLDRMPEPPDALELPYQLREQIHIFEGNVRRLFTSQRDPAAASTSSRSKLMQLMQAFSNRVGADKPTMVIKTELEAEKLARAEQALSEGSVADPVTLDSDSGPLQHFTPKSTQKWPQKIKKTDSRVQRFRLEEIRQLNQQRYQSSIPGEIEPAAVEEMHRMSVQHWDTTFREFMSEVSGLINEEVLRCVSDTFGKQKHLGLYTKVEELVRDHLDLIIQDEWTKLERVCDAERKHPLTFDTTSVKGTETESLTQRRERRAEARLDIARAVQKAQNVGKKKVKELSLDELGPDPWDVEVQMAAKTRAYYDVASHRFVDSICQQIFAHLIPRCQGDLIGYIKEELGLDDIPRNRARIVILMSEDAEREAYRARLISEMERLNEGHAYIASVLGAAGSPHLTTALSTANGSVYADAIMSDGATTLPVHSPPDISPSKRKADGELHGQDASSPSKRNQTRNGTMSVGLNAARDGRQHTPLADRSRSYELEK</sequence>
<dbReference type="PRINTS" id="PR00195">
    <property type="entry name" value="DYNAMIN"/>
</dbReference>
<feature type="domain" description="Dynamin-type G" evidence="5">
    <location>
        <begin position="55"/>
        <end position="369"/>
    </location>
</feature>
<evidence type="ECO:0000256" key="3">
    <source>
        <dbReference type="SAM" id="MobiDB-lite"/>
    </source>
</evidence>
<dbReference type="SMART" id="SM00053">
    <property type="entry name" value="DYNc"/>
    <property type="match status" value="1"/>
</dbReference>
<evidence type="ECO:0000313" key="6">
    <source>
        <dbReference type="EMBL" id="KAK5100192.1"/>
    </source>
</evidence>
<proteinExistence type="predicted"/>
<gene>
    <name evidence="6" type="ORF">LTR24_000987</name>
</gene>
<feature type="compositionally biased region" description="Basic and acidic residues" evidence="3">
    <location>
        <begin position="1"/>
        <end position="11"/>
    </location>
</feature>
<dbReference type="InterPro" id="IPR030381">
    <property type="entry name" value="G_DYNAMIN_dom"/>
</dbReference>
<feature type="region of interest" description="Disordered" evidence="3">
    <location>
        <begin position="803"/>
        <end position="870"/>
    </location>
</feature>
<dbReference type="Proteomes" id="UP001345013">
    <property type="component" value="Unassembled WGS sequence"/>
</dbReference>
<dbReference type="Gene3D" id="3.40.50.300">
    <property type="entry name" value="P-loop containing nucleotide triphosphate hydrolases"/>
    <property type="match status" value="1"/>
</dbReference>
<dbReference type="PANTHER" id="PTHR11566">
    <property type="entry name" value="DYNAMIN"/>
    <property type="match status" value="1"/>
</dbReference>
<keyword evidence="7" id="KW-1185">Reference proteome</keyword>
<feature type="compositionally biased region" description="Basic and acidic residues" evidence="3">
    <location>
        <begin position="851"/>
        <end position="870"/>
    </location>
</feature>
<evidence type="ECO:0000259" key="4">
    <source>
        <dbReference type="PROSITE" id="PS51388"/>
    </source>
</evidence>